<protein>
    <submittedName>
        <fullName evidence="2">Uncharacterized protein</fullName>
    </submittedName>
</protein>
<name>A0ABR8EWW5_NOSLI</name>
<reference evidence="2 3" key="1">
    <citation type="journal article" date="2020" name="ISME J.">
        <title>Comparative genomics reveals insights into cyanobacterial evolution and habitat adaptation.</title>
        <authorList>
            <person name="Chen M.Y."/>
            <person name="Teng W.K."/>
            <person name="Zhao L."/>
            <person name="Hu C.X."/>
            <person name="Zhou Y.K."/>
            <person name="Han B.P."/>
            <person name="Song L.R."/>
            <person name="Shu W.S."/>
        </authorList>
    </citation>
    <scope>NUCLEOTIDE SEQUENCE [LARGE SCALE GENOMIC DNA]</scope>
    <source>
        <strain evidence="2 3">FACHB-391</strain>
    </source>
</reference>
<keyword evidence="1" id="KW-0472">Membrane</keyword>
<proteinExistence type="predicted"/>
<organism evidence="2 3">
    <name type="scientific">Nostoc linckia FACHB-391</name>
    <dbReference type="NCBI Taxonomy" id="2692906"/>
    <lineage>
        <taxon>Bacteria</taxon>
        <taxon>Bacillati</taxon>
        <taxon>Cyanobacteriota</taxon>
        <taxon>Cyanophyceae</taxon>
        <taxon>Nostocales</taxon>
        <taxon>Nostocaceae</taxon>
        <taxon>Nostoc</taxon>
    </lineage>
</organism>
<keyword evidence="1" id="KW-1133">Transmembrane helix</keyword>
<sequence length="141" mass="14931">MSNLGKKRLEAVLAIATYSIGNATASAAPTPGGEISKQIVLTASDVAMYTTIWKIYFQEDLSNQGVLDMLAELGLVTLAATGTAYIVGKITTAIACEITDWLGPVGWVVAAAIATSITGLFTATWALYCDRVYSQRKPQPI</sequence>
<feature type="transmembrane region" description="Helical" evidence="1">
    <location>
        <begin position="107"/>
        <end position="128"/>
    </location>
</feature>
<keyword evidence="3" id="KW-1185">Reference proteome</keyword>
<comment type="caution">
    <text evidence="2">The sequence shown here is derived from an EMBL/GenBank/DDBJ whole genome shotgun (WGS) entry which is preliminary data.</text>
</comment>
<dbReference type="Proteomes" id="UP000604661">
    <property type="component" value="Unassembled WGS sequence"/>
</dbReference>
<evidence type="ECO:0000313" key="2">
    <source>
        <dbReference type="EMBL" id="MBD2562200.1"/>
    </source>
</evidence>
<feature type="transmembrane region" description="Helical" evidence="1">
    <location>
        <begin position="69"/>
        <end position="87"/>
    </location>
</feature>
<accession>A0ABR8EWW5</accession>
<evidence type="ECO:0000256" key="1">
    <source>
        <dbReference type="SAM" id="Phobius"/>
    </source>
</evidence>
<evidence type="ECO:0000313" key="3">
    <source>
        <dbReference type="Proteomes" id="UP000604661"/>
    </source>
</evidence>
<dbReference type="RefSeq" id="WP_190894548.1">
    <property type="nucleotide sequence ID" value="NZ_JACJTE010000016.1"/>
</dbReference>
<keyword evidence="1" id="KW-0812">Transmembrane</keyword>
<gene>
    <name evidence="2" type="ORF">H6G95_16590</name>
</gene>
<dbReference type="EMBL" id="JACJTE010000016">
    <property type="protein sequence ID" value="MBD2562200.1"/>
    <property type="molecule type" value="Genomic_DNA"/>
</dbReference>